<dbReference type="Proteomes" id="UP000221011">
    <property type="component" value="Chromosome"/>
</dbReference>
<organism evidence="1 2">
    <name type="scientific">Streptomyces formicae</name>
    <dbReference type="NCBI Taxonomy" id="1616117"/>
    <lineage>
        <taxon>Bacteria</taxon>
        <taxon>Bacillati</taxon>
        <taxon>Actinomycetota</taxon>
        <taxon>Actinomycetes</taxon>
        <taxon>Kitasatosporales</taxon>
        <taxon>Streptomycetaceae</taxon>
        <taxon>Streptomyces</taxon>
    </lineage>
</organism>
<keyword evidence="2" id="KW-1185">Reference proteome</keyword>
<reference evidence="1 2" key="1">
    <citation type="submission" date="2017-08" db="EMBL/GenBank/DDBJ databases">
        <title>Complete Genome Sequence of Streptomyces formicae KY5, the formicamycin producer.</title>
        <authorList>
            <person name="Holmes N.A."/>
            <person name="Devine R."/>
            <person name="Qin Z."/>
            <person name="Seipke R.F."/>
            <person name="Wilkinson B."/>
            <person name="Hutchings M.I."/>
        </authorList>
    </citation>
    <scope>NUCLEOTIDE SEQUENCE [LARGE SCALE GENOMIC DNA]</scope>
    <source>
        <strain evidence="1 2">KY5</strain>
    </source>
</reference>
<dbReference type="KEGG" id="sfk:KY5_7938c"/>
<protein>
    <recommendedName>
        <fullName evidence="3">Glutamate racemase</fullName>
    </recommendedName>
</protein>
<proteinExistence type="predicted"/>
<evidence type="ECO:0000313" key="2">
    <source>
        <dbReference type="Proteomes" id="UP000221011"/>
    </source>
</evidence>
<accession>A0A291QN64</accession>
<sequence>MSDTASYRPRIALISATPAATGPAVAGLADAFPAAEPWNLLDDALLTDAAAQGGLTPALADRMRRLIAYAVRGGAHGVLLTCSLYGPLAERADEGVPVLAADAAAFEAALAGGHQRVLVLASFEAALDDSLSRFRAAARAAHSPVEAVGQVVAPGGLPDTAGADAVLLAQYSLAPRADELSSALGVPVHAGPRAAARALRAEIERGGASCSE</sequence>
<dbReference type="EMBL" id="CP022685">
    <property type="protein sequence ID" value="ATL32956.1"/>
    <property type="molecule type" value="Genomic_DNA"/>
</dbReference>
<dbReference type="AlphaFoldDB" id="A0A291QN64"/>
<evidence type="ECO:0008006" key="3">
    <source>
        <dbReference type="Google" id="ProtNLM"/>
    </source>
</evidence>
<evidence type="ECO:0000313" key="1">
    <source>
        <dbReference type="EMBL" id="ATL32956.1"/>
    </source>
</evidence>
<gene>
    <name evidence="1" type="ORF">KY5_7938c</name>
</gene>
<name>A0A291QN64_9ACTN</name>
<dbReference type="RefSeq" id="WP_098246801.1">
    <property type="nucleotide sequence ID" value="NZ_CP022685.1"/>
</dbReference>